<keyword evidence="2" id="KW-0238">DNA-binding</keyword>
<dbReference type="Pfam" id="PF07729">
    <property type="entry name" value="FCD"/>
    <property type="match status" value="1"/>
</dbReference>
<organism evidence="5 6">
    <name type="scientific">Shigella boydii 4444-74</name>
    <dbReference type="NCBI Taxonomy" id="766140"/>
    <lineage>
        <taxon>Bacteria</taxon>
        <taxon>Pseudomonadati</taxon>
        <taxon>Pseudomonadota</taxon>
        <taxon>Gammaproteobacteria</taxon>
        <taxon>Enterobacterales</taxon>
        <taxon>Enterobacteriaceae</taxon>
        <taxon>Shigella</taxon>
    </lineage>
</organism>
<dbReference type="PROSITE" id="PS50949">
    <property type="entry name" value="HTH_GNTR"/>
    <property type="match status" value="1"/>
</dbReference>
<evidence type="ECO:0000256" key="1">
    <source>
        <dbReference type="ARBA" id="ARBA00023015"/>
    </source>
</evidence>
<evidence type="ECO:0000256" key="2">
    <source>
        <dbReference type="ARBA" id="ARBA00023125"/>
    </source>
</evidence>
<keyword evidence="1" id="KW-0805">Transcription regulation</keyword>
<dbReference type="FunFam" id="1.10.10.10:FF:000127">
    <property type="entry name" value="GntR family transcriptional regulator"/>
    <property type="match status" value="1"/>
</dbReference>
<evidence type="ECO:0000313" key="5">
    <source>
        <dbReference type="EMBL" id="EIQ41625.1"/>
    </source>
</evidence>
<dbReference type="Gene3D" id="1.10.10.10">
    <property type="entry name" value="Winged helix-like DNA-binding domain superfamily/Winged helix DNA-binding domain"/>
    <property type="match status" value="1"/>
</dbReference>
<dbReference type="SUPFAM" id="SSF48008">
    <property type="entry name" value="GntR ligand-binding domain-like"/>
    <property type="match status" value="1"/>
</dbReference>
<proteinExistence type="predicted"/>
<protein>
    <recommendedName>
        <fullName evidence="4">HTH gntR-type domain-containing protein</fullName>
    </recommendedName>
</protein>
<dbReference type="Proteomes" id="UP000004199">
    <property type="component" value="Unassembled WGS sequence"/>
</dbReference>
<dbReference type="InterPro" id="IPR008920">
    <property type="entry name" value="TF_FadR/GntR_C"/>
</dbReference>
<dbReference type="GO" id="GO:0003677">
    <property type="term" value="F:DNA binding"/>
    <property type="evidence" value="ECO:0007669"/>
    <property type="project" value="UniProtKB-KW"/>
</dbReference>
<dbReference type="AlphaFoldDB" id="I6EC83"/>
<dbReference type="InterPro" id="IPR036390">
    <property type="entry name" value="WH_DNA-bd_sf"/>
</dbReference>
<dbReference type="InterPro" id="IPR000524">
    <property type="entry name" value="Tscrpt_reg_HTH_GntR"/>
</dbReference>
<comment type="caution">
    <text evidence="5">The sequence shown here is derived from an EMBL/GenBank/DDBJ whole genome shotgun (WGS) entry which is preliminary data.</text>
</comment>
<dbReference type="Pfam" id="PF00392">
    <property type="entry name" value="GntR"/>
    <property type="match status" value="1"/>
</dbReference>
<evidence type="ECO:0000256" key="3">
    <source>
        <dbReference type="ARBA" id="ARBA00023163"/>
    </source>
</evidence>
<dbReference type="GO" id="GO:0003700">
    <property type="term" value="F:DNA-binding transcription factor activity"/>
    <property type="evidence" value="ECO:0007669"/>
    <property type="project" value="InterPro"/>
</dbReference>
<dbReference type="Gene3D" id="1.20.120.530">
    <property type="entry name" value="GntR ligand-binding domain-like"/>
    <property type="match status" value="1"/>
</dbReference>
<feature type="domain" description="HTH gntR-type" evidence="4">
    <location>
        <begin position="11"/>
        <end position="78"/>
    </location>
</feature>
<dbReference type="CDD" id="cd07377">
    <property type="entry name" value="WHTH_GntR"/>
    <property type="match status" value="1"/>
</dbReference>
<dbReference type="SMART" id="SM00345">
    <property type="entry name" value="HTH_GNTR"/>
    <property type="match status" value="1"/>
</dbReference>
<reference evidence="5 6" key="1">
    <citation type="submission" date="2012-03" db="EMBL/GenBank/DDBJ databases">
        <authorList>
            <person name="Rasko D."/>
            <person name="Redman J."/>
            <person name="Daugherty S.C."/>
            <person name="Tallon L."/>
            <person name="Sadzewicz L."/>
            <person name="Jones K."/>
            <person name="Santana-Cruz I."/>
            <person name="Liu X."/>
        </authorList>
    </citation>
    <scope>NUCLEOTIDE SEQUENCE [LARGE SCALE GENOMIC DNA]</scope>
    <source>
        <strain evidence="5 6">4444-74</strain>
    </source>
</reference>
<gene>
    <name evidence="5" type="ORF">SB444474_1511</name>
</gene>
<dbReference type="EMBL" id="AKNB01000211">
    <property type="protein sequence ID" value="EIQ41625.1"/>
    <property type="molecule type" value="Genomic_DNA"/>
</dbReference>
<evidence type="ECO:0000259" key="4">
    <source>
        <dbReference type="PROSITE" id="PS50949"/>
    </source>
</evidence>
<sequence>MTVETQLNPTQPVNQQIYRILRRDIVHCLIAPGTPLSEKEVSVRFNVSRQPVREAFIKLAENGLIQIRPQRGSYVNKISMAQVRNGSFIRQAIECAVARRAASMITESQCYQLEQNLHQQRIAIEHKQLDDFFELDDNFHQLLTQIADCQLAWDTIENLKATVDRVRYMSFDHVSPPEMLLRQHLDIFSALQKRDGDAVERAMTQHLQEISESVARSARKTATGLAKSNSFTLIPSGMRGFSPRLTAHACIKKDVSLIKNKKYFTRQEYLYCARYVGFDCKSERRKHL</sequence>
<keyword evidence="3" id="KW-0804">Transcription</keyword>
<dbReference type="InterPro" id="IPR036388">
    <property type="entry name" value="WH-like_DNA-bd_sf"/>
</dbReference>
<dbReference type="SMART" id="SM00895">
    <property type="entry name" value="FCD"/>
    <property type="match status" value="1"/>
</dbReference>
<dbReference type="SUPFAM" id="SSF46785">
    <property type="entry name" value="Winged helix' DNA-binding domain"/>
    <property type="match status" value="1"/>
</dbReference>
<accession>I6EC83</accession>
<dbReference type="InterPro" id="IPR011711">
    <property type="entry name" value="GntR_C"/>
</dbReference>
<dbReference type="PATRIC" id="fig|766140.3.peg.1655"/>
<dbReference type="PANTHER" id="PTHR43537">
    <property type="entry name" value="TRANSCRIPTIONAL REGULATOR, GNTR FAMILY"/>
    <property type="match status" value="1"/>
</dbReference>
<name>I6EC83_SHIBO</name>
<dbReference type="PANTHER" id="PTHR43537:SF6">
    <property type="entry name" value="HTH-TYPE TRANSCRIPTIONAL REPRESSOR RSPR"/>
    <property type="match status" value="1"/>
</dbReference>
<evidence type="ECO:0000313" key="6">
    <source>
        <dbReference type="Proteomes" id="UP000004199"/>
    </source>
</evidence>